<sequence>MPEHRRWTAFVGLAPSAYLAILFWTQPRPATVSAVDTLEDVLFLSLTAVMVVGMVGSLLAKWPLVGYLCLGSCRRDGEPHGAPRRPSGACSSRSDVGGRCRPAAAVTITVWMWRTLPGDLLADRRDKS</sequence>
<keyword evidence="2" id="KW-0472">Membrane</keyword>
<dbReference type="Proteomes" id="UP001501468">
    <property type="component" value="Unassembled WGS sequence"/>
</dbReference>
<evidence type="ECO:0000256" key="1">
    <source>
        <dbReference type="SAM" id="MobiDB-lite"/>
    </source>
</evidence>
<feature type="transmembrane region" description="Helical" evidence="2">
    <location>
        <begin position="41"/>
        <end position="60"/>
    </location>
</feature>
<keyword evidence="2" id="KW-1133">Transmembrane helix</keyword>
<evidence type="ECO:0000313" key="4">
    <source>
        <dbReference type="Proteomes" id="UP001501468"/>
    </source>
</evidence>
<keyword evidence="4" id="KW-1185">Reference proteome</keyword>
<name>A0ABP7DZ97_9MICO</name>
<gene>
    <name evidence="3" type="ORF">GCM10022399_28640</name>
</gene>
<reference evidence="4" key="1">
    <citation type="journal article" date="2019" name="Int. J. Syst. Evol. Microbiol.">
        <title>The Global Catalogue of Microorganisms (GCM) 10K type strain sequencing project: providing services to taxonomists for standard genome sequencing and annotation.</title>
        <authorList>
            <consortium name="The Broad Institute Genomics Platform"/>
            <consortium name="The Broad Institute Genome Sequencing Center for Infectious Disease"/>
            <person name="Wu L."/>
            <person name="Ma J."/>
        </authorList>
    </citation>
    <scope>NUCLEOTIDE SEQUENCE [LARGE SCALE GENOMIC DNA]</scope>
    <source>
        <strain evidence="4">JCM 17125</strain>
    </source>
</reference>
<organism evidence="3 4">
    <name type="scientific">Terrabacter ginsenosidimutans</name>
    <dbReference type="NCBI Taxonomy" id="490575"/>
    <lineage>
        <taxon>Bacteria</taxon>
        <taxon>Bacillati</taxon>
        <taxon>Actinomycetota</taxon>
        <taxon>Actinomycetes</taxon>
        <taxon>Micrococcales</taxon>
        <taxon>Intrasporangiaceae</taxon>
        <taxon>Terrabacter</taxon>
    </lineage>
</organism>
<accession>A0ABP7DZ97</accession>
<comment type="caution">
    <text evidence="3">The sequence shown here is derived from an EMBL/GenBank/DDBJ whole genome shotgun (WGS) entry which is preliminary data.</text>
</comment>
<keyword evidence="2" id="KW-0812">Transmembrane</keyword>
<feature type="transmembrane region" description="Helical" evidence="2">
    <location>
        <begin position="7"/>
        <end position="26"/>
    </location>
</feature>
<dbReference type="EMBL" id="BAABDC010000004">
    <property type="protein sequence ID" value="GAA3710063.1"/>
    <property type="molecule type" value="Genomic_DNA"/>
</dbReference>
<evidence type="ECO:0000313" key="3">
    <source>
        <dbReference type="EMBL" id="GAA3710063.1"/>
    </source>
</evidence>
<protein>
    <submittedName>
        <fullName evidence="3">Uncharacterized protein</fullName>
    </submittedName>
</protein>
<proteinExistence type="predicted"/>
<feature type="region of interest" description="Disordered" evidence="1">
    <location>
        <begin position="77"/>
        <end position="98"/>
    </location>
</feature>
<evidence type="ECO:0000256" key="2">
    <source>
        <dbReference type="SAM" id="Phobius"/>
    </source>
</evidence>